<dbReference type="PANTHER" id="PTHR33463">
    <property type="entry name" value="NB-ARC DOMAIN-CONTAINING PROTEIN-RELATED"/>
    <property type="match status" value="1"/>
</dbReference>
<evidence type="ECO:0000313" key="3">
    <source>
        <dbReference type="EMBL" id="KAL0397650.1"/>
    </source>
</evidence>
<evidence type="ECO:0000259" key="2">
    <source>
        <dbReference type="Pfam" id="PF23247"/>
    </source>
</evidence>
<gene>
    <name evidence="3" type="ORF">Scaly_0213400</name>
</gene>
<dbReference type="SUPFAM" id="SSF52058">
    <property type="entry name" value="L domain-like"/>
    <property type="match status" value="1"/>
</dbReference>
<dbReference type="InterPro" id="IPR032675">
    <property type="entry name" value="LRR_dom_sf"/>
</dbReference>
<dbReference type="Pfam" id="PF00560">
    <property type="entry name" value="LRR_1"/>
    <property type="match status" value="1"/>
</dbReference>
<comment type="caution">
    <text evidence="3">The sequence shown here is derived from an EMBL/GenBank/DDBJ whole genome shotgun (WGS) entry which is preliminary data.</text>
</comment>
<dbReference type="EMBL" id="JACGWM010000001">
    <property type="protein sequence ID" value="KAL0397650.1"/>
    <property type="molecule type" value="Genomic_DNA"/>
</dbReference>
<dbReference type="Pfam" id="PF23247">
    <property type="entry name" value="LRR_RPS2"/>
    <property type="match status" value="1"/>
</dbReference>
<accession>A0AAW2SZS2</accession>
<dbReference type="InterPro" id="IPR057135">
    <property type="entry name" value="At4g27190-like_LRR"/>
</dbReference>
<keyword evidence="1" id="KW-0611">Plant defense</keyword>
<proteinExistence type="predicted"/>
<organism evidence="3">
    <name type="scientific">Sesamum calycinum</name>
    <dbReference type="NCBI Taxonomy" id="2727403"/>
    <lineage>
        <taxon>Eukaryota</taxon>
        <taxon>Viridiplantae</taxon>
        <taxon>Streptophyta</taxon>
        <taxon>Embryophyta</taxon>
        <taxon>Tracheophyta</taxon>
        <taxon>Spermatophyta</taxon>
        <taxon>Magnoliopsida</taxon>
        <taxon>eudicotyledons</taxon>
        <taxon>Gunneridae</taxon>
        <taxon>Pentapetalae</taxon>
        <taxon>asterids</taxon>
        <taxon>lamiids</taxon>
        <taxon>Lamiales</taxon>
        <taxon>Pedaliaceae</taxon>
        <taxon>Sesamum</taxon>
    </lineage>
</organism>
<feature type="domain" description="Disease resistance protein At4g27190-like leucine-rich repeats" evidence="2">
    <location>
        <begin position="284"/>
        <end position="384"/>
    </location>
</feature>
<evidence type="ECO:0000256" key="1">
    <source>
        <dbReference type="ARBA" id="ARBA00022821"/>
    </source>
</evidence>
<dbReference type="PANTHER" id="PTHR33463:SF202">
    <property type="entry name" value="NB-ARC DOMAIN-CONTAINING PROTEIN"/>
    <property type="match status" value="1"/>
</dbReference>
<sequence length="429" mass="48445">MSLKILDLSGCYLVKSLPPCLIQLVELRALVLISCENLETLPPVGGLAKLQVFVCSYTKIVTLPQGMEKLTSLRLLDLSYNYHLTAIPVGLMSSLCNLEYLDIRCTEQLKFVGEKGELSTIFKEILSLDRLIALFTSLGSSACNLETTNSLLNKMMKLKKFELSIGPCCYKTLTVHMESRKTVILIDIHLWGERIQWLFANTTSIHFKGCEGLDIMFEKLAANSDEVIGCFDTVKFLEITKSRGRFGVGRNAKCDMLPNLEDITLRDLNNLSCVSALAMQLGMKFSKLRIIWIAECPQLKYVISLGTIILSLEKLQTIEVHSCEQVEELFKFDQNSGLDSVLFPNLERIILGDCPRLRSLSEQNIACPRLEVVDVSNCPRLNKLSFTDQNFGSIKEIIGTQEWWDELEWDSDDIKNTLQPCFIPIYTAK</sequence>
<dbReference type="AlphaFoldDB" id="A0AAW2SZS2"/>
<name>A0AAW2SZS2_9LAMI</name>
<reference evidence="3" key="1">
    <citation type="submission" date="2020-06" db="EMBL/GenBank/DDBJ databases">
        <authorList>
            <person name="Li T."/>
            <person name="Hu X."/>
            <person name="Zhang T."/>
            <person name="Song X."/>
            <person name="Zhang H."/>
            <person name="Dai N."/>
            <person name="Sheng W."/>
            <person name="Hou X."/>
            <person name="Wei L."/>
        </authorList>
    </citation>
    <scope>NUCLEOTIDE SEQUENCE</scope>
    <source>
        <strain evidence="3">KEN8</strain>
        <tissue evidence="3">Leaf</tissue>
    </source>
</reference>
<reference evidence="3" key="2">
    <citation type="journal article" date="2024" name="Plant">
        <title>Genomic evolution and insights into agronomic trait innovations of Sesamum species.</title>
        <authorList>
            <person name="Miao H."/>
            <person name="Wang L."/>
            <person name="Qu L."/>
            <person name="Liu H."/>
            <person name="Sun Y."/>
            <person name="Le M."/>
            <person name="Wang Q."/>
            <person name="Wei S."/>
            <person name="Zheng Y."/>
            <person name="Lin W."/>
            <person name="Duan Y."/>
            <person name="Cao H."/>
            <person name="Xiong S."/>
            <person name="Wang X."/>
            <person name="Wei L."/>
            <person name="Li C."/>
            <person name="Ma Q."/>
            <person name="Ju M."/>
            <person name="Zhao R."/>
            <person name="Li G."/>
            <person name="Mu C."/>
            <person name="Tian Q."/>
            <person name="Mei H."/>
            <person name="Zhang T."/>
            <person name="Gao T."/>
            <person name="Zhang H."/>
        </authorList>
    </citation>
    <scope>NUCLEOTIDE SEQUENCE</scope>
    <source>
        <strain evidence="3">KEN8</strain>
    </source>
</reference>
<dbReference type="InterPro" id="IPR001611">
    <property type="entry name" value="Leu-rich_rpt"/>
</dbReference>
<dbReference type="Gene3D" id="3.80.10.10">
    <property type="entry name" value="Ribonuclease Inhibitor"/>
    <property type="match status" value="1"/>
</dbReference>
<protein>
    <recommendedName>
        <fullName evidence="2">Disease resistance protein At4g27190-like leucine-rich repeats domain-containing protein</fullName>
    </recommendedName>
</protein>
<dbReference type="InterPro" id="IPR050905">
    <property type="entry name" value="Plant_NBS-LRR"/>
</dbReference>